<dbReference type="Gene3D" id="1.10.600.10">
    <property type="entry name" value="Farnesyl Diphosphate Synthase"/>
    <property type="match status" value="1"/>
</dbReference>
<dbReference type="EMBL" id="FMSV02000558">
    <property type="protein sequence ID" value="SEH09198.1"/>
    <property type="molecule type" value="Genomic_DNA"/>
</dbReference>
<organism evidence="2 4">
    <name type="scientific">Candidatus Venteria ishoeyi</name>
    <dbReference type="NCBI Taxonomy" id="1899563"/>
    <lineage>
        <taxon>Bacteria</taxon>
        <taxon>Pseudomonadati</taxon>
        <taxon>Pseudomonadota</taxon>
        <taxon>Gammaproteobacteria</taxon>
        <taxon>Thiotrichales</taxon>
        <taxon>Thiotrichaceae</taxon>
        <taxon>Venteria</taxon>
    </lineage>
</organism>
<dbReference type="EMBL" id="FMSV02000561">
    <property type="protein sequence ID" value="SEH09323.1"/>
    <property type="molecule type" value="Genomic_DNA"/>
</dbReference>
<dbReference type="GO" id="GO:0045338">
    <property type="term" value="P:farnesyl diphosphate metabolic process"/>
    <property type="evidence" value="ECO:0007669"/>
    <property type="project" value="InterPro"/>
</dbReference>
<dbReference type="PANTHER" id="PTHR11626">
    <property type="entry name" value="FARNESYL-DIPHOSPHATE FARNESYLTRANSFERASE"/>
    <property type="match status" value="1"/>
</dbReference>
<dbReference type="Proteomes" id="UP000236724">
    <property type="component" value="Unassembled WGS sequence"/>
</dbReference>
<dbReference type="Pfam" id="PF00494">
    <property type="entry name" value="SQS_PSY"/>
    <property type="match status" value="1"/>
</dbReference>
<dbReference type="GO" id="GO:0016117">
    <property type="term" value="P:carotenoid biosynthetic process"/>
    <property type="evidence" value="ECO:0007669"/>
    <property type="project" value="UniProtKB-ARBA"/>
</dbReference>
<dbReference type="SUPFAM" id="SSF48576">
    <property type="entry name" value="Terpenoid synthases"/>
    <property type="match status" value="1"/>
</dbReference>
<evidence type="ECO:0000256" key="1">
    <source>
        <dbReference type="ARBA" id="ARBA00022679"/>
    </source>
</evidence>
<evidence type="ECO:0000313" key="2">
    <source>
        <dbReference type="EMBL" id="SEH09198.1"/>
    </source>
</evidence>
<sequence length="360" mass="40655">MLHSELNYQQQSLQGVSRTFALTIPQLPNPLQIVVGNAYLLCRIADTIEDDPELDSIQKTQFSQQFIAVVKGHYSPEKFAQSLAPQLASQTLAAEKDLIRHTASVIRVTRSFDAPQQQALLRCVRIMSEGMAAFQRQRRPDGLADMQALDAYCYCVAGVVGEMLASLFCYHNPAIAIHEKTLQKLSVSFGQGLQMVNILKDIQTDQQRGVCWLPRSVFSAVGFDLKQLTKQCYQPAFDEGLEVLIATCREHLNDALRYILLIPVQETGIRRFCLWALGMAVLTLRKIDRHRRKQQGFYLAQDVKISRNSVRATILLTNSFTRSDRALQFLFQQWTRSLPGKAMSENTIEQGASQCEQPSE</sequence>
<evidence type="ECO:0000313" key="4">
    <source>
        <dbReference type="Proteomes" id="UP000236724"/>
    </source>
</evidence>
<dbReference type="GO" id="GO:0051996">
    <property type="term" value="F:squalene synthase [NAD(P)H] activity"/>
    <property type="evidence" value="ECO:0007669"/>
    <property type="project" value="InterPro"/>
</dbReference>
<dbReference type="PROSITE" id="PS01044">
    <property type="entry name" value="SQUALEN_PHYTOEN_SYN_1"/>
    <property type="match status" value="1"/>
</dbReference>
<dbReference type="SFLD" id="SFLDS00005">
    <property type="entry name" value="Isoprenoid_Synthase_Type_I"/>
    <property type="match status" value="1"/>
</dbReference>
<dbReference type="InterPro" id="IPR008949">
    <property type="entry name" value="Isoprenoid_synthase_dom_sf"/>
</dbReference>
<keyword evidence="1 2" id="KW-0808">Transferase</keyword>
<dbReference type="OrthoDB" id="9807580at2"/>
<dbReference type="EC" id="2.5.1.99" evidence="2"/>
<dbReference type="InterPro" id="IPR033904">
    <property type="entry name" value="Trans_IPPS_HH"/>
</dbReference>
<evidence type="ECO:0000313" key="3">
    <source>
        <dbReference type="EMBL" id="SEH09323.1"/>
    </source>
</evidence>
<dbReference type="CDD" id="cd00683">
    <property type="entry name" value="Trans_IPPS_HH"/>
    <property type="match status" value="1"/>
</dbReference>
<gene>
    <name evidence="2" type="primary">crtB_1</name>
    <name evidence="3" type="synonym">crtB_2</name>
    <name evidence="2" type="ORF">MBHS_05092</name>
    <name evidence="3" type="ORF">MBHS_05218</name>
</gene>
<dbReference type="PANTHER" id="PTHR11626:SF2">
    <property type="entry name" value="SQUALENE SYNTHASE"/>
    <property type="match status" value="1"/>
</dbReference>
<proteinExistence type="predicted"/>
<protein>
    <submittedName>
        <fullName evidence="2">All-trans-phytoene synthase</fullName>
        <ecNumber evidence="2">2.5.1.99</ecNumber>
    </submittedName>
</protein>
<dbReference type="AlphaFoldDB" id="A0A1H6FGK2"/>
<dbReference type="InterPro" id="IPR044844">
    <property type="entry name" value="Trans_IPPS_euk-type"/>
</dbReference>
<name>A0A1H6FGK2_9GAMM</name>
<dbReference type="InterPro" id="IPR002060">
    <property type="entry name" value="Squ/phyt_synthse"/>
</dbReference>
<accession>A0A1H6FGK2</accession>
<keyword evidence="4" id="KW-1185">Reference proteome</keyword>
<reference evidence="2 4" key="1">
    <citation type="submission" date="2016-10" db="EMBL/GenBank/DDBJ databases">
        <authorList>
            <person name="de Groot N.N."/>
        </authorList>
    </citation>
    <scope>NUCLEOTIDE SEQUENCE [LARGE SCALE GENOMIC DNA]</scope>
    <source>
        <strain evidence="2">MBHS1</strain>
    </source>
</reference>
<dbReference type="SFLD" id="SFLDG01018">
    <property type="entry name" value="Squalene/Phytoene_Synthase_Lik"/>
    <property type="match status" value="1"/>
</dbReference>
<dbReference type="InterPro" id="IPR019845">
    <property type="entry name" value="Squalene/phytoene_synthase_CS"/>
</dbReference>
<dbReference type="RefSeq" id="WP_103922667.1">
    <property type="nucleotide sequence ID" value="NZ_FMSV02000558.1"/>
</dbReference>